<reference evidence="19 20" key="1">
    <citation type="submission" date="2019-06" db="EMBL/GenBank/DDBJ databases">
        <title>Aeromicrobium sp. nov., isolated from a maize field.</title>
        <authorList>
            <person name="Lin S.-Y."/>
            <person name="Tsai C.-F."/>
            <person name="Young C.-C."/>
        </authorList>
    </citation>
    <scope>NUCLEOTIDE SEQUENCE [LARGE SCALE GENOMIC DNA]</scope>
    <source>
        <strain evidence="19 20">CC-CFT486</strain>
    </source>
</reference>
<feature type="binding site" evidence="15">
    <location>
        <begin position="40"/>
        <end position="47"/>
    </location>
    <ligand>
        <name>ATP</name>
        <dbReference type="ChEBI" id="CHEBI:30616"/>
    </ligand>
</feature>
<evidence type="ECO:0000259" key="17">
    <source>
        <dbReference type="PROSITE" id="PS51198"/>
    </source>
</evidence>
<name>A0A5C8NL56_9ACTN</name>
<evidence type="ECO:0000256" key="8">
    <source>
        <dbReference type="ARBA" id="ARBA00022840"/>
    </source>
</evidence>
<accession>A0A5C8NL56</accession>
<evidence type="ECO:0000256" key="4">
    <source>
        <dbReference type="ARBA" id="ARBA00022763"/>
    </source>
</evidence>
<keyword evidence="8 15" id="KW-0067">ATP-binding</keyword>
<dbReference type="InterPro" id="IPR013986">
    <property type="entry name" value="DExx_box_DNA_helicase_dom_sf"/>
</dbReference>
<feature type="region of interest" description="Disordered" evidence="16">
    <location>
        <begin position="1"/>
        <end position="24"/>
    </location>
</feature>
<dbReference type="CDD" id="cd17932">
    <property type="entry name" value="DEXQc_UvrD"/>
    <property type="match status" value="1"/>
</dbReference>
<dbReference type="GO" id="GO:0033202">
    <property type="term" value="C:DNA helicase complex"/>
    <property type="evidence" value="ECO:0007669"/>
    <property type="project" value="TreeGrafter"/>
</dbReference>
<dbReference type="GO" id="GO:0005829">
    <property type="term" value="C:cytosol"/>
    <property type="evidence" value="ECO:0007669"/>
    <property type="project" value="TreeGrafter"/>
</dbReference>
<evidence type="ECO:0000256" key="14">
    <source>
        <dbReference type="ARBA" id="ARBA00048988"/>
    </source>
</evidence>
<dbReference type="GO" id="GO:0005524">
    <property type="term" value="F:ATP binding"/>
    <property type="evidence" value="ECO:0007669"/>
    <property type="project" value="UniProtKB-UniRule"/>
</dbReference>
<dbReference type="Gene3D" id="1.10.486.10">
    <property type="entry name" value="PCRA, domain 4"/>
    <property type="match status" value="1"/>
</dbReference>
<dbReference type="Gene3D" id="1.10.10.160">
    <property type="match status" value="1"/>
</dbReference>
<dbReference type="GO" id="GO:0003677">
    <property type="term" value="F:DNA binding"/>
    <property type="evidence" value="ECO:0007669"/>
    <property type="project" value="UniProtKB-KW"/>
</dbReference>
<dbReference type="GO" id="GO:0000725">
    <property type="term" value="P:recombinational repair"/>
    <property type="evidence" value="ECO:0007669"/>
    <property type="project" value="TreeGrafter"/>
</dbReference>
<evidence type="ECO:0000256" key="11">
    <source>
        <dbReference type="ARBA" id="ARBA00023235"/>
    </source>
</evidence>
<dbReference type="Gene3D" id="3.90.320.10">
    <property type="match status" value="1"/>
</dbReference>
<sequence length="1043" mass="113773">MEPVPEYVLQPPPPGDAPPQLDPSQQAVVDHRGGPLLVLAGPGTGKTATLVELVVDRVERGLDPADALVLTFGRKAAQELRARIARRLPGKGVVPAMTFHAYCYALVRQAAPPEQFAEPLRLLSAPEQLWRLSELLLGATEMGRVTWPQQLQPALRTRGFSRELADFIGRARSYGLDPSDVHRLADERGEAAWHPVADLWTEYEQVLAIAGETDYSGLVDDATSLEEVPQPRLLVVDEYQDTDPAQVALLQRLVGPATELVAVGDPDQSIYAFRGADVRGIWDFPDIFGTPQRPATTLALQRTRRFGPTLSAASRAIINRIGVTGSLSAEQFAAFRNPEPDDADGSIEVLTATDPRAEAEHIASLLRRAALDDGVPFDQMAVLVRTGRESLGPYERALRAVGLPVEVAGDEIPLAEQPAVRSLLLAARAAMALAAGRPLVPEEAEALLTGPLGHLDPSEMRRLARTLRREDAEENGVLRDSREVVAERLAEPLGMPDGPAARLATALQKAAALITDRATAERVLWALWDGTGWPRRLSAAADHGDESAHRDLDAMVALFDDAARSQERGARVEIAAYIDGLQGQEIPGDTLAERGTRPHAVRVMTAHRAKGLEWDLVVLAGVQDGRWPATRTAGTLLRTERLDPRGDGRPPSFGSLLAEERRLFYVAMTRAKRRLVVTAVESMASDGEQPSRFVEELIEHGVPRSSPEPLRRPMRPVTLRGAVTQLRWLAERGATPAVRAGASSRLRELRDVVPAADPETWWGIREHTQADVPIRPADEPLALSGSAVSDLSLCSLRWFLSREAKGTEPTSTAQGFGSAIHVLAKELVDQLTVDADATELIAHLDSIWHQLDYDTPWIAARERDEAAAAVRRLVRWHQDRGDRTTVGAEHEFVVDVPVGEDTVRLRGSMDRVEVDADGRVHVVDFKTGKNKPTVEEISQHPQLGVYQVAVLHGAVPEHTQSGGAELVHLRKELKADPGMPVVQEQDAPRDGEPFFADDLIATSRDAVRLERFAATLNQHCDRCPFRRSCPAQHDGGPTVGDVA</sequence>
<keyword evidence="6 15" id="KW-0347">Helicase</keyword>
<organism evidence="19 20">
    <name type="scientific">Aeromicrobium terrae</name>
    <dbReference type="NCBI Taxonomy" id="2498846"/>
    <lineage>
        <taxon>Bacteria</taxon>
        <taxon>Bacillati</taxon>
        <taxon>Actinomycetota</taxon>
        <taxon>Actinomycetes</taxon>
        <taxon>Propionibacteriales</taxon>
        <taxon>Nocardioidaceae</taxon>
        <taxon>Aeromicrobium</taxon>
    </lineage>
</organism>
<feature type="domain" description="UvrD-like helicase ATP-binding" evidence="17">
    <location>
        <begin position="19"/>
        <end position="307"/>
    </location>
</feature>
<dbReference type="EMBL" id="VDUX01000002">
    <property type="protein sequence ID" value="TXL61978.1"/>
    <property type="molecule type" value="Genomic_DNA"/>
</dbReference>
<dbReference type="Pfam" id="PF00580">
    <property type="entry name" value="UvrD-helicase"/>
    <property type="match status" value="1"/>
</dbReference>
<dbReference type="Pfam" id="PF13361">
    <property type="entry name" value="UvrD_C"/>
    <property type="match status" value="1"/>
</dbReference>
<dbReference type="InterPro" id="IPR011604">
    <property type="entry name" value="PDDEXK-like_dom_sf"/>
</dbReference>
<evidence type="ECO:0000313" key="20">
    <source>
        <dbReference type="Proteomes" id="UP000321571"/>
    </source>
</evidence>
<proteinExistence type="inferred from homology"/>
<comment type="catalytic activity">
    <reaction evidence="14">
        <text>ATP + H2O = ADP + phosphate + H(+)</text>
        <dbReference type="Rhea" id="RHEA:13065"/>
        <dbReference type="ChEBI" id="CHEBI:15377"/>
        <dbReference type="ChEBI" id="CHEBI:15378"/>
        <dbReference type="ChEBI" id="CHEBI:30616"/>
        <dbReference type="ChEBI" id="CHEBI:43474"/>
        <dbReference type="ChEBI" id="CHEBI:456216"/>
        <dbReference type="EC" id="5.6.2.4"/>
    </reaction>
</comment>
<evidence type="ECO:0000256" key="10">
    <source>
        <dbReference type="ARBA" id="ARBA00023204"/>
    </source>
</evidence>
<evidence type="ECO:0000256" key="12">
    <source>
        <dbReference type="ARBA" id="ARBA00034617"/>
    </source>
</evidence>
<evidence type="ECO:0000256" key="5">
    <source>
        <dbReference type="ARBA" id="ARBA00022801"/>
    </source>
</evidence>
<dbReference type="GO" id="GO:0043138">
    <property type="term" value="F:3'-5' DNA helicase activity"/>
    <property type="evidence" value="ECO:0007669"/>
    <property type="project" value="UniProtKB-EC"/>
</dbReference>
<dbReference type="PANTHER" id="PTHR11070">
    <property type="entry name" value="UVRD / RECB / PCRA DNA HELICASE FAMILY MEMBER"/>
    <property type="match status" value="1"/>
</dbReference>
<evidence type="ECO:0000256" key="7">
    <source>
        <dbReference type="ARBA" id="ARBA00022839"/>
    </source>
</evidence>
<dbReference type="InterPro" id="IPR000212">
    <property type="entry name" value="DNA_helicase_UvrD/REP"/>
</dbReference>
<dbReference type="Pfam" id="PF12705">
    <property type="entry name" value="PDDEXK_1"/>
    <property type="match status" value="1"/>
</dbReference>
<dbReference type="AlphaFoldDB" id="A0A5C8NL56"/>
<gene>
    <name evidence="19" type="ORF">FHP06_04495</name>
</gene>
<evidence type="ECO:0000256" key="6">
    <source>
        <dbReference type="ARBA" id="ARBA00022806"/>
    </source>
</evidence>
<comment type="catalytic activity">
    <reaction evidence="12">
        <text>Couples ATP hydrolysis with the unwinding of duplex DNA by translocating in the 3'-5' direction.</text>
        <dbReference type="EC" id="5.6.2.4"/>
    </reaction>
</comment>
<feature type="compositionally biased region" description="Pro residues" evidence="16">
    <location>
        <begin position="10"/>
        <end position="21"/>
    </location>
</feature>
<dbReference type="PROSITE" id="PS51198">
    <property type="entry name" value="UVRD_HELICASE_ATP_BIND"/>
    <property type="match status" value="1"/>
</dbReference>
<keyword evidence="3 15" id="KW-0547">Nucleotide-binding</keyword>
<evidence type="ECO:0000256" key="16">
    <source>
        <dbReference type="SAM" id="MobiDB-lite"/>
    </source>
</evidence>
<evidence type="ECO:0000259" key="18">
    <source>
        <dbReference type="PROSITE" id="PS51217"/>
    </source>
</evidence>
<dbReference type="SUPFAM" id="SSF52540">
    <property type="entry name" value="P-loop containing nucleoside triphosphate hydrolases"/>
    <property type="match status" value="1"/>
</dbReference>
<dbReference type="InterPro" id="IPR014016">
    <property type="entry name" value="UvrD-like_ATP-bd"/>
</dbReference>
<dbReference type="PANTHER" id="PTHR11070:SF59">
    <property type="entry name" value="DNA 3'-5' HELICASE"/>
    <property type="match status" value="1"/>
</dbReference>
<protein>
    <recommendedName>
        <fullName evidence="13">DNA 3'-5' helicase</fullName>
        <ecNumber evidence="13">5.6.2.4</ecNumber>
    </recommendedName>
</protein>
<dbReference type="Gene3D" id="3.40.50.300">
    <property type="entry name" value="P-loop containing nucleotide triphosphate hydrolases"/>
    <property type="match status" value="2"/>
</dbReference>
<evidence type="ECO:0000256" key="9">
    <source>
        <dbReference type="ARBA" id="ARBA00023125"/>
    </source>
</evidence>
<keyword evidence="5 15" id="KW-0378">Hydrolase</keyword>
<dbReference type="Proteomes" id="UP000321571">
    <property type="component" value="Unassembled WGS sequence"/>
</dbReference>
<evidence type="ECO:0000256" key="15">
    <source>
        <dbReference type="PROSITE-ProRule" id="PRU00560"/>
    </source>
</evidence>
<keyword evidence="4" id="KW-0227">DNA damage</keyword>
<dbReference type="GO" id="GO:0004527">
    <property type="term" value="F:exonuclease activity"/>
    <property type="evidence" value="ECO:0007669"/>
    <property type="project" value="UniProtKB-KW"/>
</dbReference>
<keyword evidence="2" id="KW-0540">Nuclease</keyword>
<evidence type="ECO:0000256" key="1">
    <source>
        <dbReference type="ARBA" id="ARBA00009922"/>
    </source>
</evidence>
<comment type="similarity">
    <text evidence="1">Belongs to the helicase family. UvrD subfamily.</text>
</comment>
<dbReference type="InterPro" id="IPR038726">
    <property type="entry name" value="PDDEXK_AddAB-type"/>
</dbReference>
<feature type="domain" description="UvrD-like helicase C-terminal" evidence="18">
    <location>
        <begin position="307"/>
        <end position="611"/>
    </location>
</feature>
<comment type="caution">
    <text evidence="19">The sequence shown here is derived from an EMBL/GenBank/DDBJ whole genome shotgun (WGS) entry which is preliminary data.</text>
</comment>
<dbReference type="EC" id="5.6.2.4" evidence="13"/>
<evidence type="ECO:0000313" key="19">
    <source>
        <dbReference type="EMBL" id="TXL61978.1"/>
    </source>
</evidence>
<keyword evidence="7" id="KW-0269">Exonuclease</keyword>
<dbReference type="InterPro" id="IPR027417">
    <property type="entry name" value="P-loop_NTPase"/>
</dbReference>
<evidence type="ECO:0000256" key="13">
    <source>
        <dbReference type="ARBA" id="ARBA00034808"/>
    </source>
</evidence>
<keyword evidence="9" id="KW-0238">DNA-binding</keyword>
<keyword evidence="20" id="KW-1185">Reference proteome</keyword>
<dbReference type="PROSITE" id="PS51217">
    <property type="entry name" value="UVRD_HELICASE_CTER"/>
    <property type="match status" value="1"/>
</dbReference>
<keyword evidence="11" id="KW-0413">Isomerase</keyword>
<dbReference type="InterPro" id="IPR014017">
    <property type="entry name" value="DNA_helicase_UvrD-like_C"/>
</dbReference>
<keyword evidence="10" id="KW-0234">DNA repair</keyword>
<evidence type="ECO:0000256" key="2">
    <source>
        <dbReference type="ARBA" id="ARBA00022722"/>
    </source>
</evidence>
<dbReference type="OrthoDB" id="9806690at2"/>
<evidence type="ECO:0000256" key="3">
    <source>
        <dbReference type="ARBA" id="ARBA00022741"/>
    </source>
</evidence>